<organism evidence="2 3">
    <name type="scientific">Clostridium aestuarii</name>
    <dbReference type="NCBI Taxonomy" id="338193"/>
    <lineage>
        <taxon>Bacteria</taxon>
        <taxon>Bacillati</taxon>
        <taxon>Bacillota</taxon>
        <taxon>Clostridia</taxon>
        <taxon>Eubacteriales</taxon>
        <taxon>Clostridiaceae</taxon>
        <taxon>Clostridium</taxon>
    </lineage>
</organism>
<keyword evidence="2" id="KW-0808">Transferase</keyword>
<dbReference type="SUPFAM" id="SSF55729">
    <property type="entry name" value="Acyl-CoA N-acyltransferases (Nat)"/>
    <property type="match status" value="1"/>
</dbReference>
<sequence>MNIITVTSENLEEEHICCAITNNKDCQVASKKAWLAERFSDGLVFKKGNVRGKCFIEYIPAEKAWCPINAEGYMYIDCLWVSGKFKGQGNATLLLDDCIKDSKEKGKKGLVILSSKKKRPYLADPKFLKHKGFKVIDTAKPYYELMYLPFEGNVLYPKFKDTVRNPAISEGGFVLYYAHQCPFTVKYVPIIEAIAKDKGIKFKTIRFETTEQAQNAPAPFTSYSLFYDGEFVTNDILSDKKFEKIITEKGLSTPAR</sequence>
<dbReference type="CDD" id="cd04301">
    <property type="entry name" value="NAT_SF"/>
    <property type="match status" value="1"/>
</dbReference>
<keyword evidence="3" id="KW-1185">Reference proteome</keyword>
<dbReference type="Pfam" id="PF14268">
    <property type="entry name" value="YoaP"/>
    <property type="match status" value="1"/>
</dbReference>
<protein>
    <submittedName>
        <fullName evidence="2">GNAT family N-acetyltransferase</fullName>
        <ecNumber evidence="2">2.3.1.-</ecNumber>
    </submittedName>
</protein>
<dbReference type="InterPro" id="IPR000182">
    <property type="entry name" value="GNAT_dom"/>
</dbReference>
<proteinExistence type="predicted"/>
<evidence type="ECO:0000259" key="1">
    <source>
        <dbReference type="PROSITE" id="PS51186"/>
    </source>
</evidence>
<evidence type="ECO:0000313" key="2">
    <source>
        <dbReference type="EMBL" id="MCY6485496.1"/>
    </source>
</evidence>
<reference evidence="2" key="1">
    <citation type="submission" date="2022-12" db="EMBL/GenBank/DDBJ databases">
        <authorList>
            <person name="Wang J."/>
        </authorList>
    </citation>
    <scope>NUCLEOTIDE SEQUENCE</scope>
    <source>
        <strain evidence="2">HY-45-18</strain>
    </source>
</reference>
<feature type="domain" description="N-acetyltransferase" evidence="1">
    <location>
        <begin position="6"/>
        <end position="151"/>
    </location>
</feature>
<dbReference type="Gene3D" id="3.40.630.30">
    <property type="match status" value="1"/>
</dbReference>
<comment type="caution">
    <text evidence="2">The sequence shown here is derived from an EMBL/GenBank/DDBJ whole genome shotgun (WGS) entry which is preliminary data.</text>
</comment>
<dbReference type="Pfam" id="PF00583">
    <property type="entry name" value="Acetyltransf_1"/>
    <property type="match status" value="1"/>
</dbReference>
<dbReference type="InterPro" id="IPR025685">
    <property type="entry name" value="YoaP-like_dom"/>
</dbReference>
<accession>A0ABT4D2N0</accession>
<gene>
    <name evidence="2" type="ORF">OW763_14270</name>
</gene>
<dbReference type="InterPro" id="IPR016181">
    <property type="entry name" value="Acyl_CoA_acyltransferase"/>
</dbReference>
<dbReference type="RefSeq" id="WP_268041869.1">
    <property type="nucleotide sequence ID" value="NZ_JAPQER010000007.1"/>
</dbReference>
<dbReference type="GO" id="GO:0016746">
    <property type="term" value="F:acyltransferase activity"/>
    <property type="evidence" value="ECO:0007669"/>
    <property type="project" value="UniProtKB-KW"/>
</dbReference>
<evidence type="ECO:0000313" key="3">
    <source>
        <dbReference type="Proteomes" id="UP001078443"/>
    </source>
</evidence>
<dbReference type="Proteomes" id="UP001078443">
    <property type="component" value="Unassembled WGS sequence"/>
</dbReference>
<keyword evidence="2" id="KW-0012">Acyltransferase</keyword>
<dbReference type="EC" id="2.3.1.-" evidence="2"/>
<name>A0ABT4D2N0_9CLOT</name>
<dbReference type="PROSITE" id="PS51186">
    <property type="entry name" value="GNAT"/>
    <property type="match status" value="1"/>
</dbReference>
<dbReference type="EMBL" id="JAPQER010000007">
    <property type="protein sequence ID" value="MCY6485496.1"/>
    <property type="molecule type" value="Genomic_DNA"/>
</dbReference>